<comment type="caution">
    <text evidence="1">The sequence shown here is derived from an EMBL/GenBank/DDBJ whole genome shotgun (WGS) entry which is preliminary data.</text>
</comment>
<reference evidence="1 2" key="1">
    <citation type="submission" date="2015-03" db="EMBL/GenBank/DDBJ databases">
        <title>RNA-seq based gene annotation and comparative genomics of four Zymoseptoria species reveal species-specific pathogenicity related genes and transposable element activity.</title>
        <authorList>
            <person name="Grandaubert J."/>
            <person name="Bhattacharyya A."/>
            <person name="Stukenbrock E.H."/>
        </authorList>
    </citation>
    <scope>NUCLEOTIDE SEQUENCE [LARGE SCALE GENOMIC DNA]</scope>
    <source>
        <strain evidence="1 2">Zb18110</strain>
    </source>
</reference>
<keyword evidence="2" id="KW-1185">Reference proteome</keyword>
<dbReference type="AlphaFoldDB" id="A0A0F4G8E6"/>
<accession>A0A0F4G8E6</accession>
<dbReference type="OrthoDB" id="10479192at2759"/>
<dbReference type="EMBL" id="LAFY01005798">
    <property type="protein sequence ID" value="KJX92500.1"/>
    <property type="molecule type" value="Genomic_DNA"/>
</dbReference>
<sequence length="114" mass="11999">MTILTAHPAYKAPTTIKPILTTHVEEVTDIISKTQDARLQAFLARPAPVTEIHLDNDASSIASSRNSSNAAVDAQEVAPAPVAIEAEPQRVAMAFQTATPTQSLKSTSCSTSQG</sequence>
<proteinExistence type="predicted"/>
<organism evidence="1 2">
    <name type="scientific">Zymoseptoria brevis</name>
    <dbReference type="NCBI Taxonomy" id="1047168"/>
    <lineage>
        <taxon>Eukaryota</taxon>
        <taxon>Fungi</taxon>
        <taxon>Dikarya</taxon>
        <taxon>Ascomycota</taxon>
        <taxon>Pezizomycotina</taxon>
        <taxon>Dothideomycetes</taxon>
        <taxon>Dothideomycetidae</taxon>
        <taxon>Mycosphaerellales</taxon>
        <taxon>Mycosphaerellaceae</taxon>
        <taxon>Zymoseptoria</taxon>
    </lineage>
</organism>
<protein>
    <submittedName>
        <fullName evidence="1">Uncharacterized protein</fullName>
    </submittedName>
</protein>
<name>A0A0F4G8E6_9PEZI</name>
<dbReference type="Proteomes" id="UP000033647">
    <property type="component" value="Unassembled WGS sequence"/>
</dbReference>
<evidence type="ECO:0000313" key="1">
    <source>
        <dbReference type="EMBL" id="KJX92500.1"/>
    </source>
</evidence>
<gene>
    <name evidence="1" type="ORF">TI39_contig5843g00006</name>
</gene>
<evidence type="ECO:0000313" key="2">
    <source>
        <dbReference type="Proteomes" id="UP000033647"/>
    </source>
</evidence>